<dbReference type="PANTHER" id="PTHR34386">
    <property type="entry name" value="GLUTAREDOXIN"/>
    <property type="match status" value="1"/>
</dbReference>
<sequence>MKKFQNIIAGLFIILISASCTSGTPKNQAKSIDNSQTSDTNLTSSSNQSSNPEMASVDHSAFDKLLKKNVSNGKVDYGAFVKDKAALESYITYLGKIDAAKLSKNDQTAYWVNAYNASVIDKIVRNYPTKSIENIDGGKAFDEKLPFKFNGESLSLNDIEKKKLMGSDLFDARIHFAVNCAAVSCPTLQNLAYTGANIQSFLTSNTKAALANPAFNKISKEKASLSKLFDWYKADFVKAEGSVINFVNKYSSTKIDKNTKIDYLEYNWALNGK</sequence>
<reference evidence="4 5" key="1">
    <citation type="submission" date="2020-12" db="EMBL/GenBank/DDBJ databases">
        <title>Bacterial novel species Pedobacter sp. SD-b isolated from soil.</title>
        <authorList>
            <person name="Jung H.-Y."/>
        </authorList>
    </citation>
    <scope>NUCLEOTIDE SEQUENCE [LARGE SCALE GENOMIC DNA]</scope>
    <source>
        <strain evidence="4 5">SD-b</strain>
    </source>
</reference>
<feature type="region of interest" description="Disordered" evidence="1">
    <location>
        <begin position="26"/>
        <end position="54"/>
    </location>
</feature>
<evidence type="ECO:0000259" key="3">
    <source>
        <dbReference type="Pfam" id="PF04784"/>
    </source>
</evidence>
<feature type="compositionally biased region" description="Low complexity" evidence="1">
    <location>
        <begin position="33"/>
        <end position="51"/>
    </location>
</feature>
<dbReference type="Pfam" id="PF04784">
    <property type="entry name" value="DUF547"/>
    <property type="match status" value="1"/>
</dbReference>
<dbReference type="PROSITE" id="PS51257">
    <property type="entry name" value="PROKAR_LIPOPROTEIN"/>
    <property type="match status" value="1"/>
</dbReference>
<dbReference type="Proteomes" id="UP000660024">
    <property type="component" value="Unassembled WGS sequence"/>
</dbReference>
<evidence type="ECO:0000256" key="1">
    <source>
        <dbReference type="SAM" id="MobiDB-lite"/>
    </source>
</evidence>
<evidence type="ECO:0000313" key="4">
    <source>
        <dbReference type="EMBL" id="MBK0382931.1"/>
    </source>
</evidence>
<proteinExistence type="predicted"/>
<name>A0ABS1BKT1_9SPHI</name>
<organism evidence="4 5">
    <name type="scientific">Pedobacter segetis</name>
    <dbReference type="NCBI Taxonomy" id="2793069"/>
    <lineage>
        <taxon>Bacteria</taxon>
        <taxon>Pseudomonadati</taxon>
        <taxon>Bacteroidota</taxon>
        <taxon>Sphingobacteriia</taxon>
        <taxon>Sphingobacteriales</taxon>
        <taxon>Sphingobacteriaceae</taxon>
        <taxon>Pedobacter</taxon>
    </lineage>
</organism>
<feature type="signal peptide" evidence="2">
    <location>
        <begin position="1"/>
        <end position="22"/>
    </location>
</feature>
<dbReference type="PANTHER" id="PTHR34386:SF1">
    <property type="entry name" value="GLUTAREDOXIN-LIKE PROTEIN NRDH"/>
    <property type="match status" value="1"/>
</dbReference>
<feature type="domain" description="DUF547" evidence="3">
    <location>
        <begin position="101"/>
        <end position="207"/>
    </location>
</feature>
<comment type="caution">
    <text evidence="4">The sequence shown here is derived from an EMBL/GenBank/DDBJ whole genome shotgun (WGS) entry which is preliminary data.</text>
</comment>
<keyword evidence="2" id="KW-0732">Signal</keyword>
<keyword evidence="5" id="KW-1185">Reference proteome</keyword>
<protein>
    <submittedName>
        <fullName evidence="4">DUF547 domain-containing protein</fullName>
    </submittedName>
</protein>
<evidence type="ECO:0000256" key="2">
    <source>
        <dbReference type="SAM" id="SignalP"/>
    </source>
</evidence>
<feature type="chain" id="PRO_5045755511" evidence="2">
    <location>
        <begin position="23"/>
        <end position="273"/>
    </location>
</feature>
<dbReference type="InterPro" id="IPR051548">
    <property type="entry name" value="Grx-like_ET"/>
</dbReference>
<evidence type="ECO:0000313" key="5">
    <source>
        <dbReference type="Proteomes" id="UP000660024"/>
    </source>
</evidence>
<dbReference type="RefSeq" id="WP_200585743.1">
    <property type="nucleotide sequence ID" value="NZ_JAEHFY010000010.1"/>
</dbReference>
<accession>A0ABS1BKT1</accession>
<dbReference type="InterPro" id="IPR006869">
    <property type="entry name" value="DUF547"/>
</dbReference>
<gene>
    <name evidence="4" type="ORF">I5M32_08160</name>
</gene>
<dbReference type="EMBL" id="JAEHFY010000010">
    <property type="protein sequence ID" value="MBK0382931.1"/>
    <property type="molecule type" value="Genomic_DNA"/>
</dbReference>